<evidence type="ECO:0008006" key="5">
    <source>
        <dbReference type="Google" id="ProtNLM"/>
    </source>
</evidence>
<reference evidence="4" key="2">
    <citation type="submission" date="2025-08" db="UniProtKB">
        <authorList>
            <consortium name="RefSeq"/>
        </authorList>
    </citation>
    <scope>IDENTIFICATION</scope>
    <source>
        <tissue evidence="4">Leaf</tissue>
    </source>
</reference>
<accession>A0ABM3RPZ2</accession>
<dbReference type="InterPro" id="IPR036397">
    <property type="entry name" value="RNaseH_sf"/>
</dbReference>
<dbReference type="CDD" id="cd06222">
    <property type="entry name" value="RNase_H_like"/>
    <property type="match status" value="1"/>
</dbReference>
<dbReference type="Pfam" id="PF13966">
    <property type="entry name" value="zf-RVT"/>
    <property type="match status" value="1"/>
</dbReference>
<proteinExistence type="predicted"/>
<dbReference type="SUPFAM" id="SSF53098">
    <property type="entry name" value="Ribonuclease H-like"/>
    <property type="match status" value="1"/>
</dbReference>
<dbReference type="InterPro" id="IPR012337">
    <property type="entry name" value="RNaseH-like_sf"/>
</dbReference>
<evidence type="ECO:0000259" key="1">
    <source>
        <dbReference type="Pfam" id="PF13456"/>
    </source>
</evidence>
<evidence type="ECO:0000259" key="2">
    <source>
        <dbReference type="Pfam" id="PF13966"/>
    </source>
</evidence>
<evidence type="ECO:0000313" key="3">
    <source>
        <dbReference type="Proteomes" id="UP000813463"/>
    </source>
</evidence>
<reference evidence="3" key="1">
    <citation type="journal article" date="2021" name="Nat. Commun.">
        <title>Genomic analyses provide insights into spinach domestication and the genetic basis of agronomic traits.</title>
        <authorList>
            <person name="Cai X."/>
            <person name="Sun X."/>
            <person name="Xu C."/>
            <person name="Sun H."/>
            <person name="Wang X."/>
            <person name="Ge C."/>
            <person name="Zhang Z."/>
            <person name="Wang Q."/>
            <person name="Fei Z."/>
            <person name="Jiao C."/>
            <person name="Wang Q."/>
        </authorList>
    </citation>
    <scope>NUCLEOTIDE SEQUENCE [LARGE SCALE GENOMIC DNA]</scope>
    <source>
        <strain evidence="3">cv. Varoflay</strain>
    </source>
</reference>
<feature type="domain" description="Reverse transcriptase zinc-binding" evidence="2">
    <location>
        <begin position="6"/>
        <end position="72"/>
    </location>
</feature>
<dbReference type="Pfam" id="PF13456">
    <property type="entry name" value="RVT_3"/>
    <property type="match status" value="1"/>
</dbReference>
<sequence>MVNPGFWKQFWKKKIIPKWKVFCWKIINNAMPTSCNLRRRLVSVEGVRPMCKVCQETAEHFFRECPISSRIWQARGLGICGSTSPSIGLGSWVVNFLALFFKQDGQDNYRAIEFISTIWSIWLHRNEVVFKNNPCSPERIMGLENEWSSRGVPYAREGNVEGKSVHGGERKLTAARWVYGRPVGRSFVSIVVDAAWKAFQKRNSKKWGATVAWKGERREDDHIEGGTRVFAESPLHAECMAISYGMRGCVGITRNIIVKSDYQDAIMAIADPGRADFRVADMAREIREIARNFDYVICLKVGRECVKPAHIIASRTRKGLVV</sequence>
<name>A0ABM3RPZ2_SPIOL</name>
<dbReference type="InterPro" id="IPR002156">
    <property type="entry name" value="RNaseH_domain"/>
</dbReference>
<dbReference type="RefSeq" id="XP_056697676.1">
    <property type="nucleotide sequence ID" value="XM_056841698.1"/>
</dbReference>
<organism evidence="3 4">
    <name type="scientific">Spinacia oleracea</name>
    <name type="common">Spinach</name>
    <dbReference type="NCBI Taxonomy" id="3562"/>
    <lineage>
        <taxon>Eukaryota</taxon>
        <taxon>Viridiplantae</taxon>
        <taxon>Streptophyta</taxon>
        <taxon>Embryophyta</taxon>
        <taxon>Tracheophyta</taxon>
        <taxon>Spermatophyta</taxon>
        <taxon>Magnoliopsida</taxon>
        <taxon>eudicotyledons</taxon>
        <taxon>Gunneridae</taxon>
        <taxon>Pentapetalae</taxon>
        <taxon>Caryophyllales</taxon>
        <taxon>Chenopodiaceae</taxon>
        <taxon>Chenopodioideae</taxon>
        <taxon>Anserineae</taxon>
        <taxon>Spinacia</taxon>
    </lineage>
</organism>
<protein>
    <recommendedName>
        <fullName evidence="5">Reverse transcriptase zinc-binding domain-containing protein</fullName>
    </recommendedName>
</protein>
<dbReference type="GeneID" id="130471517"/>
<keyword evidence="3" id="KW-1185">Reference proteome</keyword>
<gene>
    <name evidence="4" type="primary">LOC130471517</name>
</gene>
<dbReference type="Gene3D" id="3.30.420.10">
    <property type="entry name" value="Ribonuclease H-like superfamily/Ribonuclease H"/>
    <property type="match status" value="1"/>
</dbReference>
<dbReference type="InterPro" id="IPR044730">
    <property type="entry name" value="RNase_H-like_dom_plant"/>
</dbReference>
<dbReference type="InterPro" id="IPR026960">
    <property type="entry name" value="RVT-Znf"/>
</dbReference>
<dbReference type="Proteomes" id="UP000813463">
    <property type="component" value="Chromosome 4"/>
</dbReference>
<feature type="domain" description="RNase H type-1" evidence="1">
    <location>
        <begin position="232"/>
        <end position="315"/>
    </location>
</feature>
<evidence type="ECO:0000313" key="4">
    <source>
        <dbReference type="RefSeq" id="XP_056697676.1"/>
    </source>
</evidence>